<dbReference type="AlphaFoldDB" id="A0A1G1W742"/>
<dbReference type="Proteomes" id="UP000176631">
    <property type="component" value="Unassembled WGS sequence"/>
</dbReference>
<proteinExistence type="predicted"/>
<dbReference type="Gene3D" id="3.30.450.180">
    <property type="match status" value="1"/>
</dbReference>
<dbReference type="Pfam" id="PF17765">
    <property type="entry name" value="MLTR_LBD"/>
    <property type="match status" value="1"/>
</dbReference>
<evidence type="ECO:0000313" key="2">
    <source>
        <dbReference type="EMBL" id="OGY23390.1"/>
    </source>
</evidence>
<dbReference type="InterPro" id="IPR010982">
    <property type="entry name" value="Lambda_DNA-bd_dom_sf"/>
</dbReference>
<comment type="caution">
    <text evidence="2">The sequence shown here is derived from an EMBL/GenBank/DDBJ whole genome shotgun (WGS) entry which is preliminary data.</text>
</comment>
<gene>
    <name evidence="2" type="ORF">A2172_04140</name>
</gene>
<dbReference type="SUPFAM" id="SSF47413">
    <property type="entry name" value="lambda repressor-like DNA-binding domains"/>
    <property type="match status" value="1"/>
</dbReference>
<evidence type="ECO:0000313" key="3">
    <source>
        <dbReference type="Proteomes" id="UP000176631"/>
    </source>
</evidence>
<reference evidence="2 3" key="1">
    <citation type="journal article" date="2016" name="Nat. Commun.">
        <title>Thousands of microbial genomes shed light on interconnected biogeochemical processes in an aquifer system.</title>
        <authorList>
            <person name="Anantharaman K."/>
            <person name="Brown C.T."/>
            <person name="Hug L.A."/>
            <person name="Sharon I."/>
            <person name="Castelle C.J."/>
            <person name="Probst A.J."/>
            <person name="Thomas B.C."/>
            <person name="Singh A."/>
            <person name="Wilkins M.J."/>
            <person name="Karaoz U."/>
            <person name="Brodie E.L."/>
            <person name="Williams K.H."/>
            <person name="Hubbard S.S."/>
            <person name="Banfield J.F."/>
        </authorList>
    </citation>
    <scope>NUCLEOTIDE SEQUENCE [LARGE SCALE GENOMIC DNA]</scope>
</reference>
<dbReference type="EMBL" id="MHCP01000025">
    <property type="protein sequence ID" value="OGY23390.1"/>
    <property type="molecule type" value="Genomic_DNA"/>
</dbReference>
<protein>
    <recommendedName>
        <fullName evidence="1">MmyB-like transcription regulator ligand binding domain-containing protein</fullName>
    </recommendedName>
</protein>
<organism evidence="2 3">
    <name type="scientific">Candidatus Woykebacteria bacterium RBG_13_40_15</name>
    <dbReference type="NCBI Taxonomy" id="1802593"/>
    <lineage>
        <taxon>Bacteria</taxon>
        <taxon>Candidatus Woykeibacteriota</taxon>
    </lineage>
</organism>
<dbReference type="InterPro" id="IPR041413">
    <property type="entry name" value="MLTR_LBD"/>
</dbReference>
<evidence type="ECO:0000259" key="1">
    <source>
        <dbReference type="Pfam" id="PF17765"/>
    </source>
</evidence>
<name>A0A1G1W742_9BACT</name>
<feature type="domain" description="MmyB-like transcription regulator ligand binding" evidence="1">
    <location>
        <begin position="115"/>
        <end position="226"/>
    </location>
</feature>
<dbReference type="STRING" id="1802593.A2172_04140"/>
<accession>A0A1G1W742</accession>
<sequence length="273" mass="31770">MPSSSLPERLTSKGEAIMRSIMGPSFGTLVRNVRKRAGWTQGECCLLLELSDINSLSDIERDERLPEGPLRMKVMKRLGFTREEQGWAHLICGEMPTEEEITRWTQALSEHIQIEVPALITDFVWNILDANKPARDFFHLQPAELAERPNMLELVVDPKSGFCRYLRGVGCWEQFLRERIFQFKLEQFIHLGRGTGDTCLHDLICRLFRHDEFVDAWLKLDEVAVRVMHRSRPLLGWNPMNLPAGSYQVLIDTVIDDQRFRREIIVPWGQRRD</sequence>
<dbReference type="GO" id="GO:0003677">
    <property type="term" value="F:DNA binding"/>
    <property type="evidence" value="ECO:0007669"/>
    <property type="project" value="InterPro"/>
</dbReference>